<feature type="non-terminal residue" evidence="2">
    <location>
        <position position="1"/>
    </location>
</feature>
<protein>
    <submittedName>
        <fullName evidence="2">Uncharacterized protein</fullName>
    </submittedName>
</protein>
<evidence type="ECO:0000313" key="3">
    <source>
        <dbReference type="Proteomes" id="UP000037035"/>
    </source>
</evidence>
<dbReference type="VEuPathDB" id="FungiDB:VP01_8971g1"/>
<keyword evidence="3" id="KW-1185">Reference proteome</keyword>
<feature type="non-terminal residue" evidence="2">
    <location>
        <position position="60"/>
    </location>
</feature>
<gene>
    <name evidence="2" type="ORF">VP01_8971g1</name>
</gene>
<organism evidence="2 3">
    <name type="scientific">Puccinia sorghi</name>
    <dbReference type="NCBI Taxonomy" id="27349"/>
    <lineage>
        <taxon>Eukaryota</taxon>
        <taxon>Fungi</taxon>
        <taxon>Dikarya</taxon>
        <taxon>Basidiomycota</taxon>
        <taxon>Pucciniomycotina</taxon>
        <taxon>Pucciniomycetes</taxon>
        <taxon>Pucciniales</taxon>
        <taxon>Pucciniaceae</taxon>
        <taxon>Puccinia</taxon>
    </lineage>
</organism>
<evidence type="ECO:0000256" key="1">
    <source>
        <dbReference type="SAM" id="MobiDB-lite"/>
    </source>
</evidence>
<feature type="region of interest" description="Disordered" evidence="1">
    <location>
        <begin position="32"/>
        <end position="60"/>
    </location>
</feature>
<dbReference type="EMBL" id="LAVV01014572">
    <property type="protein sequence ID" value="KNZ44637.1"/>
    <property type="molecule type" value="Genomic_DNA"/>
</dbReference>
<comment type="caution">
    <text evidence="2">The sequence shown here is derived from an EMBL/GenBank/DDBJ whole genome shotgun (WGS) entry which is preliminary data.</text>
</comment>
<proteinExistence type="predicted"/>
<feature type="compositionally biased region" description="Polar residues" evidence="1">
    <location>
        <begin position="43"/>
        <end position="60"/>
    </location>
</feature>
<sequence length="60" mass="6736">VKLVELSTSFGQLEDLQSPGYRVFAADLRKRTRSGREYEESEPTSLDPSSRNFQPSGSTK</sequence>
<dbReference type="Proteomes" id="UP000037035">
    <property type="component" value="Unassembled WGS sequence"/>
</dbReference>
<accession>A0A0L6U8K3</accession>
<evidence type="ECO:0000313" key="2">
    <source>
        <dbReference type="EMBL" id="KNZ44637.1"/>
    </source>
</evidence>
<reference evidence="2 3" key="1">
    <citation type="submission" date="2015-08" db="EMBL/GenBank/DDBJ databases">
        <title>Next Generation Sequencing and Analysis of the Genome of Puccinia sorghi L Schw, the Causal Agent of Maize Common Rust.</title>
        <authorList>
            <person name="Rochi L."/>
            <person name="Burguener G."/>
            <person name="Darino M."/>
            <person name="Turjanski A."/>
            <person name="Kreff E."/>
            <person name="Dieguez M.J."/>
            <person name="Sacco F."/>
        </authorList>
    </citation>
    <scope>NUCLEOTIDE SEQUENCE [LARGE SCALE GENOMIC DNA]</scope>
    <source>
        <strain evidence="2 3">RO10H11247</strain>
    </source>
</reference>
<name>A0A0L6U8K3_9BASI</name>
<dbReference type="AlphaFoldDB" id="A0A0L6U8K3"/>